<dbReference type="EMBL" id="LR797291">
    <property type="protein sequence ID" value="CAB4200201.1"/>
    <property type="molecule type" value="Genomic_DNA"/>
</dbReference>
<sequence length="51" mass="5644">MPAAAEAQQAQPMAEHVDRVDIVPSINGREVGEFGPVHAGYNRREQPKNKF</sequence>
<accession>A0A6J5RSC4</accession>
<organism evidence="4">
    <name type="scientific">uncultured Caudovirales phage</name>
    <dbReference type="NCBI Taxonomy" id="2100421"/>
    <lineage>
        <taxon>Viruses</taxon>
        <taxon>Duplodnaviria</taxon>
        <taxon>Heunggongvirae</taxon>
        <taxon>Uroviricota</taxon>
        <taxon>Caudoviricetes</taxon>
        <taxon>Peduoviridae</taxon>
        <taxon>Maltschvirus</taxon>
        <taxon>Maltschvirus maltsch</taxon>
    </lineage>
</organism>
<evidence type="ECO:0000256" key="1">
    <source>
        <dbReference type="SAM" id="MobiDB-lite"/>
    </source>
</evidence>
<feature type="region of interest" description="Disordered" evidence="1">
    <location>
        <begin position="28"/>
        <end position="51"/>
    </location>
</feature>
<protein>
    <submittedName>
        <fullName evidence="4">Uncharacterized protein</fullName>
    </submittedName>
</protein>
<reference evidence="4" key="1">
    <citation type="submission" date="2020-05" db="EMBL/GenBank/DDBJ databases">
        <authorList>
            <person name="Chiriac C."/>
            <person name="Salcher M."/>
            <person name="Ghai R."/>
            <person name="Kavagutti S V."/>
        </authorList>
    </citation>
    <scope>NUCLEOTIDE SEQUENCE</scope>
</reference>
<evidence type="ECO:0000313" key="2">
    <source>
        <dbReference type="EMBL" id="CAB4171527.1"/>
    </source>
</evidence>
<evidence type="ECO:0000313" key="4">
    <source>
        <dbReference type="EMBL" id="CAB4200201.1"/>
    </source>
</evidence>
<dbReference type="EMBL" id="LR796876">
    <property type="protein sequence ID" value="CAB4171527.1"/>
    <property type="molecule type" value="Genomic_DNA"/>
</dbReference>
<proteinExistence type="predicted"/>
<evidence type="ECO:0000313" key="3">
    <source>
        <dbReference type="EMBL" id="CAB4184247.1"/>
    </source>
</evidence>
<feature type="compositionally biased region" description="Basic and acidic residues" evidence="1">
    <location>
        <begin position="42"/>
        <end position="51"/>
    </location>
</feature>
<gene>
    <name evidence="3" type="ORF">UFOVP1097_39</name>
    <name evidence="4" type="ORF">UFOVP1349_33</name>
    <name evidence="5" type="ORF">UFOVP1456_13</name>
    <name evidence="2" type="ORF">UFOVP925_10</name>
</gene>
<dbReference type="EMBL" id="LR797048">
    <property type="protein sequence ID" value="CAB4184247.1"/>
    <property type="molecule type" value="Genomic_DNA"/>
</dbReference>
<dbReference type="EMBL" id="LR797404">
    <property type="protein sequence ID" value="CAB4214065.1"/>
    <property type="molecule type" value="Genomic_DNA"/>
</dbReference>
<name>A0A6J5RSC4_9CAUD</name>
<evidence type="ECO:0000313" key="5">
    <source>
        <dbReference type="EMBL" id="CAB4214065.1"/>
    </source>
</evidence>